<dbReference type="Proteomes" id="UP000037747">
    <property type="component" value="Unassembled WGS sequence"/>
</dbReference>
<gene>
    <name evidence="1" type="ORF">AMR74_16555</name>
</gene>
<evidence type="ECO:0000313" key="1">
    <source>
        <dbReference type="EMBL" id="KOX93278.1"/>
    </source>
</evidence>
<accession>A0A0M9AKG2</accession>
<dbReference type="PATRIC" id="fig|1705389.3.peg.2908"/>
<organism evidence="1 2">
    <name type="scientific">Halorubrum tropicale</name>
    <dbReference type="NCBI Taxonomy" id="1765655"/>
    <lineage>
        <taxon>Archaea</taxon>
        <taxon>Methanobacteriati</taxon>
        <taxon>Methanobacteriota</taxon>
        <taxon>Stenosarchaea group</taxon>
        <taxon>Halobacteria</taxon>
        <taxon>Halobacteriales</taxon>
        <taxon>Haloferacaceae</taxon>
        <taxon>Halorubrum</taxon>
    </lineage>
</organism>
<name>A0A0M9AKG2_9EURY</name>
<reference evidence="1 2" key="1">
    <citation type="submission" date="2015-08" db="EMBL/GenBank/DDBJ databases">
        <title>Genomes of Isolates from Cabo Rojo, PR.</title>
        <authorList>
            <person name="Sanchez-Nieves R.L."/>
            <person name="Montalvo-Rodriguez R."/>
        </authorList>
    </citation>
    <scope>NUCLEOTIDE SEQUENCE [LARGE SCALE GENOMIC DNA]</scope>
    <source>
        <strain evidence="1 2">5</strain>
    </source>
</reference>
<sequence length="171" mass="19638">MGPSYRVLESLRSRVEYDLGDLRDQLKLACEHYPQLGGRTVTVASRRSPGADHSHFTPHASAEPLNRIIRLPVETRPSYQTVFHELAHLEIYERERFGAALPASSEEFTSIYTVARMPHDVLYRDDIAYLGEPSAPKDEWPAICRQALEYRDRNGANSHYIKRCREWLGVV</sequence>
<keyword evidence="2" id="KW-1185">Reference proteome</keyword>
<dbReference type="AlphaFoldDB" id="A0A0M9AKG2"/>
<evidence type="ECO:0000313" key="2">
    <source>
        <dbReference type="Proteomes" id="UP000037747"/>
    </source>
</evidence>
<proteinExistence type="predicted"/>
<protein>
    <submittedName>
        <fullName evidence="1">Uncharacterized protein</fullName>
    </submittedName>
</protein>
<dbReference type="EMBL" id="LIST01000012">
    <property type="protein sequence ID" value="KOX93278.1"/>
    <property type="molecule type" value="Genomic_DNA"/>
</dbReference>
<dbReference type="STRING" id="1765655.AMR74_16555"/>
<comment type="caution">
    <text evidence="1">The sequence shown here is derived from an EMBL/GenBank/DDBJ whole genome shotgun (WGS) entry which is preliminary data.</text>
</comment>